<accession>A0ABN8RZZ0</accession>
<comment type="caution">
    <text evidence="1">The sequence shown here is derived from an EMBL/GenBank/DDBJ whole genome shotgun (WGS) entry which is preliminary data.</text>
</comment>
<dbReference type="Proteomes" id="UP001159405">
    <property type="component" value="Unassembled WGS sequence"/>
</dbReference>
<sequence length="101" mass="11987">TWSWLRKADSKIQTEALICAGQEQALRTNQVTDTMLTARPCECPLSQREYKQRHDNIAKVVRWKVCEKYHLGKKDKWYEHVPDSVSKKDEVKLLWDNEHSM</sequence>
<reference evidence="1 2" key="1">
    <citation type="submission" date="2022-05" db="EMBL/GenBank/DDBJ databases">
        <authorList>
            <consortium name="Genoscope - CEA"/>
            <person name="William W."/>
        </authorList>
    </citation>
    <scope>NUCLEOTIDE SEQUENCE [LARGE SCALE GENOMIC DNA]</scope>
</reference>
<evidence type="ECO:0000313" key="2">
    <source>
        <dbReference type="Proteomes" id="UP001159405"/>
    </source>
</evidence>
<name>A0ABN8RZZ0_9CNID</name>
<proteinExistence type="predicted"/>
<gene>
    <name evidence="1" type="ORF">PLOB_00031800</name>
</gene>
<dbReference type="PANTHER" id="PTHR35450">
    <property type="entry name" value="REVERSE TRANSCRIPTASE DOMAIN-CONTAINING PROTEIN"/>
    <property type="match status" value="1"/>
</dbReference>
<dbReference type="EMBL" id="CALNXK010000409">
    <property type="protein sequence ID" value="CAH3185042.1"/>
    <property type="molecule type" value="Genomic_DNA"/>
</dbReference>
<organism evidence="1 2">
    <name type="scientific">Porites lobata</name>
    <dbReference type="NCBI Taxonomy" id="104759"/>
    <lineage>
        <taxon>Eukaryota</taxon>
        <taxon>Metazoa</taxon>
        <taxon>Cnidaria</taxon>
        <taxon>Anthozoa</taxon>
        <taxon>Hexacorallia</taxon>
        <taxon>Scleractinia</taxon>
        <taxon>Fungiina</taxon>
        <taxon>Poritidae</taxon>
        <taxon>Porites</taxon>
    </lineage>
</organism>
<protein>
    <submittedName>
        <fullName evidence="1">Uncharacterized protein</fullName>
    </submittedName>
</protein>
<feature type="non-terminal residue" evidence="1">
    <location>
        <position position="1"/>
    </location>
</feature>
<dbReference type="PANTHER" id="PTHR35450:SF2">
    <property type="entry name" value="REVERSE TRANSCRIPTASE DOMAIN-CONTAINING PROTEIN"/>
    <property type="match status" value="1"/>
</dbReference>
<keyword evidence="2" id="KW-1185">Reference proteome</keyword>
<evidence type="ECO:0000313" key="1">
    <source>
        <dbReference type="EMBL" id="CAH3185042.1"/>
    </source>
</evidence>